<dbReference type="SMART" id="SM00347">
    <property type="entry name" value="HTH_MARR"/>
    <property type="match status" value="1"/>
</dbReference>
<dbReference type="Pfam" id="PF01047">
    <property type="entry name" value="MarR"/>
    <property type="match status" value="1"/>
</dbReference>
<dbReference type="PRINTS" id="PR00598">
    <property type="entry name" value="HTHMARR"/>
</dbReference>
<evidence type="ECO:0000313" key="6">
    <source>
        <dbReference type="Proteomes" id="UP000001556"/>
    </source>
</evidence>
<gene>
    <name evidence="5" type="ordered locus">Dred_3305</name>
</gene>
<accession>A4J9Q2</accession>
<dbReference type="PANTHER" id="PTHR42756:SF1">
    <property type="entry name" value="TRANSCRIPTIONAL REPRESSOR OF EMRAB OPERON"/>
    <property type="match status" value="1"/>
</dbReference>
<keyword evidence="6" id="KW-1185">Reference proteome</keyword>
<dbReference type="InterPro" id="IPR036388">
    <property type="entry name" value="WH-like_DNA-bd_sf"/>
</dbReference>
<dbReference type="InterPro" id="IPR023187">
    <property type="entry name" value="Tscrpt_reg_MarR-type_CS"/>
</dbReference>
<evidence type="ECO:0000259" key="4">
    <source>
        <dbReference type="PROSITE" id="PS50995"/>
    </source>
</evidence>
<dbReference type="STRING" id="349161.Dred_3305"/>
<keyword evidence="2" id="KW-0238">DNA-binding</keyword>
<dbReference type="SUPFAM" id="SSF46785">
    <property type="entry name" value="Winged helix' DNA-binding domain"/>
    <property type="match status" value="1"/>
</dbReference>
<sequence>MENKLALSLYMAYKKIQIEFSGLADKMGLDAAPLSALLKLWRNDGLTITELGEKMFLKASTITSLIDRMERDGLVCRERNQEDRRVVRIFLTDKAKGLKGQYPSLDESIKAKISGKMSEDEVEDLIALLNKLESLL</sequence>
<dbReference type="GO" id="GO:0003677">
    <property type="term" value="F:DNA binding"/>
    <property type="evidence" value="ECO:0007669"/>
    <property type="project" value="UniProtKB-KW"/>
</dbReference>
<reference evidence="5 6" key="1">
    <citation type="submission" date="2007-03" db="EMBL/GenBank/DDBJ databases">
        <title>Complete sequence of Desulfotomaculum reducens MI-1.</title>
        <authorList>
            <consortium name="US DOE Joint Genome Institute"/>
            <person name="Copeland A."/>
            <person name="Lucas S."/>
            <person name="Lapidus A."/>
            <person name="Barry K."/>
            <person name="Detter J.C."/>
            <person name="Glavina del Rio T."/>
            <person name="Hammon N."/>
            <person name="Israni S."/>
            <person name="Dalin E."/>
            <person name="Tice H."/>
            <person name="Pitluck S."/>
            <person name="Sims D."/>
            <person name="Brettin T."/>
            <person name="Bruce D."/>
            <person name="Han C."/>
            <person name="Tapia R."/>
            <person name="Schmutz J."/>
            <person name="Larimer F."/>
            <person name="Land M."/>
            <person name="Hauser L."/>
            <person name="Kyrpides N."/>
            <person name="Kim E."/>
            <person name="Tebo B.M."/>
            <person name="Richardson P."/>
        </authorList>
    </citation>
    <scope>NUCLEOTIDE SEQUENCE [LARGE SCALE GENOMIC DNA]</scope>
    <source>
        <strain evidence="5 6">MI-1</strain>
    </source>
</reference>
<protein>
    <submittedName>
        <fullName evidence="5">Transcriptional regulator, MarR family</fullName>
    </submittedName>
</protein>
<dbReference type="Proteomes" id="UP000001556">
    <property type="component" value="Chromosome"/>
</dbReference>
<evidence type="ECO:0000256" key="2">
    <source>
        <dbReference type="ARBA" id="ARBA00023125"/>
    </source>
</evidence>
<feature type="domain" description="HTH marR-type" evidence="4">
    <location>
        <begin position="2"/>
        <end position="134"/>
    </location>
</feature>
<dbReference type="EMBL" id="CP000612">
    <property type="protein sequence ID" value="ABO51805.1"/>
    <property type="molecule type" value="Genomic_DNA"/>
</dbReference>
<dbReference type="eggNOG" id="COG1846">
    <property type="taxonomic scope" value="Bacteria"/>
</dbReference>
<dbReference type="InterPro" id="IPR036390">
    <property type="entry name" value="WH_DNA-bd_sf"/>
</dbReference>
<evidence type="ECO:0000256" key="1">
    <source>
        <dbReference type="ARBA" id="ARBA00023015"/>
    </source>
</evidence>
<dbReference type="PROSITE" id="PS50995">
    <property type="entry name" value="HTH_MARR_2"/>
    <property type="match status" value="1"/>
</dbReference>
<dbReference type="PANTHER" id="PTHR42756">
    <property type="entry name" value="TRANSCRIPTIONAL REGULATOR, MARR"/>
    <property type="match status" value="1"/>
</dbReference>
<keyword evidence="1" id="KW-0805">Transcription regulation</keyword>
<dbReference type="Gene3D" id="1.10.10.10">
    <property type="entry name" value="Winged helix-like DNA-binding domain superfamily/Winged helix DNA-binding domain"/>
    <property type="match status" value="1"/>
</dbReference>
<dbReference type="OrthoDB" id="197807at2"/>
<dbReference type="RefSeq" id="WP_011879590.1">
    <property type="nucleotide sequence ID" value="NC_009253.1"/>
</dbReference>
<keyword evidence="3" id="KW-0804">Transcription</keyword>
<organism evidence="5 6">
    <name type="scientific">Desulforamulus reducens (strain ATCC BAA-1160 / DSM 100696 / MI-1)</name>
    <name type="common">Desulfotomaculum reducens</name>
    <dbReference type="NCBI Taxonomy" id="349161"/>
    <lineage>
        <taxon>Bacteria</taxon>
        <taxon>Bacillati</taxon>
        <taxon>Bacillota</taxon>
        <taxon>Clostridia</taxon>
        <taxon>Eubacteriales</taxon>
        <taxon>Peptococcaceae</taxon>
        <taxon>Desulforamulus</taxon>
    </lineage>
</organism>
<evidence type="ECO:0000256" key="3">
    <source>
        <dbReference type="ARBA" id="ARBA00023163"/>
    </source>
</evidence>
<evidence type="ECO:0000313" key="5">
    <source>
        <dbReference type="EMBL" id="ABO51805.1"/>
    </source>
</evidence>
<dbReference type="InterPro" id="IPR000835">
    <property type="entry name" value="HTH_MarR-typ"/>
</dbReference>
<name>A4J9Q2_DESRM</name>
<dbReference type="AlphaFoldDB" id="A4J9Q2"/>
<dbReference type="HOGENOM" id="CLU_083287_18_6_9"/>
<dbReference type="KEGG" id="drm:Dred_3305"/>
<proteinExistence type="predicted"/>
<dbReference type="GO" id="GO:0003700">
    <property type="term" value="F:DNA-binding transcription factor activity"/>
    <property type="evidence" value="ECO:0007669"/>
    <property type="project" value="InterPro"/>
</dbReference>
<dbReference type="PROSITE" id="PS01117">
    <property type="entry name" value="HTH_MARR_1"/>
    <property type="match status" value="1"/>
</dbReference>